<accession>A0A812DMG9</accession>
<feature type="compositionally biased region" description="Polar residues" evidence="2">
    <location>
        <begin position="156"/>
        <end position="171"/>
    </location>
</feature>
<feature type="compositionally biased region" description="Basic and acidic residues" evidence="2">
    <location>
        <begin position="143"/>
        <end position="155"/>
    </location>
</feature>
<dbReference type="AlphaFoldDB" id="A0A812DMG9"/>
<feature type="compositionally biased region" description="Polar residues" evidence="2">
    <location>
        <begin position="726"/>
        <end position="737"/>
    </location>
</feature>
<feature type="compositionally biased region" description="Acidic residues" evidence="2">
    <location>
        <begin position="256"/>
        <end position="275"/>
    </location>
</feature>
<evidence type="ECO:0000256" key="2">
    <source>
        <dbReference type="SAM" id="MobiDB-lite"/>
    </source>
</evidence>
<feature type="region of interest" description="Disordered" evidence="2">
    <location>
        <begin position="426"/>
        <end position="502"/>
    </location>
</feature>
<feature type="region of interest" description="Disordered" evidence="2">
    <location>
        <begin position="807"/>
        <end position="830"/>
    </location>
</feature>
<feature type="region of interest" description="Disordered" evidence="2">
    <location>
        <begin position="685"/>
        <end position="737"/>
    </location>
</feature>
<gene>
    <name evidence="3" type="ORF">SPHA_57098</name>
</gene>
<feature type="region of interest" description="Disordered" evidence="2">
    <location>
        <begin position="851"/>
        <end position="908"/>
    </location>
</feature>
<evidence type="ECO:0000256" key="1">
    <source>
        <dbReference type="SAM" id="Coils"/>
    </source>
</evidence>
<feature type="compositionally biased region" description="Acidic residues" evidence="2">
    <location>
        <begin position="451"/>
        <end position="468"/>
    </location>
</feature>
<feature type="coiled-coil region" evidence="1">
    <location>
        <begin position="1"/>
        <end position="42"/>
    </location>
</feature>
<evidence type="ECO:0000313" key="3">
    <source>
        <dbReference type="EMBL" id="CAE1304535.1"/>
    </source>
</evidence>
<feature type="compositionally biased region" description="Polar residues" evidence="2">
    <location>
        <begin position="685"/>
        <end position="699"/>
    </location>
</feature>
<sequence length="936" mass="103969">MIALKQKSEKQQKLIEEYLKKIQELVSLKDLLKKKVENLLRNIDRSTPLRGESMSGLFSSYEEDEDITPISVVPRGGDNTDARLSVISNYFEFYANAVDRITSEVSHIQNEANIIFNSEFNSTSNNNSLSLLQDDGRTQPNVESRRGQRRSDDVSASRSTFGSQMQESLDTMNRDRYSLPVSSYLSMNLDQEASVRAESISPSIAAETVSGSTGTDDGYTLTDRELDVSYVADSEDGNNSAAEYNYDNVSDNGIFESDEDDEEDDDDDDDYDDVPSDVSSSIQSSLLANVHSESAVDEAETSNNLRNLYDESAELWSEHHSNANQSTENANDHRSETVPESDNVSVNAADGDSFLQRSEENYLSSNYISSPSVTSVQYSPVLSSTPFHDSDSEMYEHNVVMFSDLSDDEANRDVELVLDTGVTFPSSTAENTARRTSSNNTHSENSRILSEEDGDGSDENDDGDDDNDNGSNTLYRLAVSDYPSSPAEEEDDEDNNNDNNNENHIVCVLESSNSAHPVENSTTNNTENTEVNEVSITHICTSNKSAPNNNSSVEHLERPSSQTAMYQHRQRYIEMNSEPVAISGQHNLTRFLQAEKESLRFSQHVLFDNTETDCPASSVSIKIEPNQDIGRMSSSSEITDVHKTILSTRASYNSRVTQGYLQVNSAGTGESKTFNERLMQTDISSHYTSSSQRTLSSMHVNRCPKRSNSSSTETRTLGKRRRTRDYSNYNSSSQTVPTAAIRNRVDLSVINVRESPGQSLPKRHRCNRYPATVSTPTVPTTAIVTPSITSNTLPAAACTYSPRLMLNSGRQSVSSSGGRTRRSQRRSTREWQLNIQPDANDIRVVEERTLSSVSATDTAVGGSQTFRDRRHSHQSEYTMEQADSDDASYEPSDSYSDTDGQETDGSYEVLVPKSISQLLEEYDSEETDESWTVDMA</sequence>
<feature type="compositionally biased region" description="Polar residues" evidence="2">
    <location>
        <begin position="706"/>
        <end position="715"/>
    </location>
</feature>
<dbReference type="OrthoDB" id="6106971at2759"/>
<organism evidence="3 4">
    <name type="scientific">Acanthosepion pharaonis</name>
    <name type="common">Pharaoh cuttlefish</name>
    <name type="synonym">Sepia pharaonis</name>
    <dbReference type="NCBI Taxonomy" id="158019"/>
    <lineage>
        <taxon>Eukaryota</taxon>
        <taxon>Metazoa</taxon>
        <taxon>Spiralia</taxon>
        <taxon>Lophotrochozoa</taxon>
        <taxon>Mollusca</taxon>
        <taxon>Cephalopoda</taxon>
        <taxon>Coleoidea</taxon>
        <taxon>Decapodiformes</taxon>
        <taxon>Sepiida</taxon>
        <taxon>Sepiina</taxon>
        <taxon>Sepiidae</taxon>
        <taxon>Acanthosepion</taxon>
    </lineage>
</organism>
<feature type="compositionally biased region" description="Polar residues" evidence="2">
    <location>
        <begin position="237"/>
        <end position="251"/>
    </location>
</feature>
<evidence type="ECO:0000313" key="4">
    <source>
        <dbReference type="Proteomes" id="UP000597762"/>
    </source>
</evidence>
<name>A0A812DMG9_ACAPH</name>
<dbReference type="EMBL" id="CAHIKZ030003831">
    <property type="protein sequence ID" value="CAE1304535.1"/>
    <property type="molecule type" value="Genomic_DNA"/>
</dbReference>
<feature type="region of interest" description="Disordered" evidence="2">
    <location>
        <begin position="320"/>
        <end position="345"/>
    </location>
</feature>
<keyword evidence="4" id="KW-1185">Reference proteome</keyword>
<comment type="caution">
    <text evidence="3">The sequence shown here is derived from an EMBL/GenBank/DDBJ whole genome shotgun (WGS) entry which is preliminary data.</text>
</comment>
<feature type="compositionally biased region" description="Acidic residues" evidence="2">
    <location>
        <begin position="487"/>
        <end position="496"/>
    </location>
</feature>
<proteinExistence type="predicted"/>
<keyword evidence="1" id="KW-0175">Coiled coil</keyword>
<feature type="compositionally biased region" description="Polar residues" evidence="2">
    <location>
        <begin position="851"/>
        <end position="865"/>
    </location>
</feature>
<dbReference type="Proteomes" id="UP000597762">
    <property type="component" value="Unassembled WGS sequence"/>
</dbReference>
<reference evidence="3" key="1">
    <citation type="submission" date="2021-01" db="EMBL/GenBank/DDBJ databases">
        <authorList>
            <person name="Li R."/>
            <person name="Bekaert M."/>
        </authorList>
    </citation>
    <scope>NUCLEOTIDE SEQUENCE</scope>
    <source>
        <strain evidence="3">Farmed</strain>
    </source>
</reference>
<feature type="region of interest" description="Disordered" evidence="2">
    <location>
        <begin position="232"/>
        <end position="282"/>
    </location>
</feature>
<feature type="compositionally biased region" description="Polar residues" evidence="2">
    <location>
        <begin position="426"/>
        <end position="448"/>
    </location>
</feature>
<feature type="compositionally biased region" description="Low complexity" evidence="2">
    <location>
        <begin position="808"/>
        <end position="818"/>
    </location>
</feature>
<feature type="region of interest" description="Disordered" evidence="2">
    <location>
        <begin position="127"/>
        <end position="174"/>
    </location>
</feature>
<protein>
    <submittedName>
        <fullName evidence="3">Uncharacterized protein</fullName>
    </submittedName>
</protein>